<feature type="domain" description="DUF11" evidence="2">
    <location>
        <begin position="49"/>
        <end position="155"/>
    </location>
</feature>
<dbReference type="InterPro" id="IPR051172">
    <property type="entry name" value="Chlamydia_OmcB"/>
</dbReference>
<dbReference type="InterPro" id="IPR047589">
    <property type="entry name" value="DUF11_rpt"/>
</dbReference>
<protein>
    <submittedName>
        <fullName evidence="3">DUF11 domain-containing protein</fullName>
    </submittedName>
</protein>
<keyword evidence="4" id="KW-1185">Reference proteome</keyword>
<gene>
    <name evidence="3" type="ORF">J4573_26940</name>
</gene>
<reference evidence="3" key="1">
    <citation type="submission" date="2021-03" db="EMBL/GenBank/DDBJ databases">
        <authorList>
            <person name="Kanchanasin P."/>
            <person name="Saeng-In P."/>
            <person name="Phongsopitanun W."/>
            <person name="Yuki M."/>
            <person name="Kudo T."/>
            <person name="Ohkuma M."/>
            <person name="Tanasupawat S."/>
        </authorList>
    </citation>
    <scope>NUCLEOTIDE SEQUENCE</scope>
    <source>
        <strain evidence="3">GKU 128</strain>
    </source>
</reference>
<proteinExistence type="predicted"/>
<evidence type="ECO:0000259" key="2">
    <source>
        <dbReference type="Pfam" id="PF01345"/>
    </source>
</evidence>
<sequence length="306" mass="30750">MTAGLVLAGSGLAGTASAAEHERRDLSLVVGVKPGSRPAAERLRVPQPVPPGATVTYTLTVTNNGPSDAQNVSVTDTLPAQLLFVSSSECSNNGQALTCNLATLPAASGSNTHTFTVVAQVRQNTAAGTLISNTGTVGSATADDTPGNNSSSTDVIVTTASTDLQITKTGPGTQLTAGQAFTVTLAAKNNGPSDSTGVTVSDVLPQYVNYVDTSGCTYDGGTRTVTCTAGALTSGSSRDITLNLQLDPSTPDGTSIQNTGTVAGNETDPDSSNNSSTIDLAGGTQPTTTTRADLELNKTVSSVKKP</sequence>
<evidence type="ECO:0000256" key="1">
    <source>
        <dbReference type="SAM" id="MobiDB-lite"/>
    </source>
</evidence>
<evidence type="ECO:0000313" key="4">
    <source>
        <dbReference type="Proteomes" id="UP000669179"/>
    </source>
</evidence>
<dbReference type="InterPro" id="IPR001434">
    <property type="entry name" value="OmcB-like_DUF11"/>
</dbReference>
<dbReference type="PANTHER" id="PTHR34819">
    <property type="entry name" value="LARGE CYSTEINE-RICH PERIPLASMIC PROTEIN OMCB"/>
    <property type="match status" value="1"/>
</dbReference>
<dbReference type="Pfam" id="PF01345">
    <property type="entry name" value="DUF11"/>
    <property type="match status" value="2"/>
</dbReference>
<comment type="caution">
    <text evidence="3">The sequence shown here is derived from an EMBL/GenBank/DDBJ whole genome shotgun (WGS) entry which is preliminary data.</text>
</comment>
<accession>A0A939PEC6</accession>
<feature type="compositionally biased region" description="Polar residues" evidence="1">
    <location>
        <begin position="246"/>
        <end position="291"/>
    </location>
</feature>
<organism evidence="3 4">
    <name type="scientific">Actinomadura barringtoniae</name>
    <dbReference type="NCBI Taxonomy" id="1427535"/>
    <lineage>
        <taxon>Bacteria</taxon>
        <taxon>Bacillati</taxon>
        <taxon>Actinomycetota</taxon>
        <taxon>Actinomycetes</taxon>
        <taxon>Streptosporangiales</taxon>
        <taxon>Thermomonosporaceae</taxon>
        <taxon>Actinomadura</taxon>
    </lineage>
</organism>
<dbReference type="AlphaFoldDB" id="A0A939PEC6"/>
<dbReference type="PANTHER" id="PTHR34819:SF3">
    <property type="entry name" value="CELL SURFACE PROTEIN"/>
    <property type="match status" value="1"/>
</dbReference>
<dbReference type="Proteomes" id="UP000669179">
    <property type="component" value="Unassembled WGS sequence"/>
</dbReference>
<dbReference type="NCBIfam" id="TIGR01451">
    <property type="entry name" value="B_ant_repeat"/>
    <property type="match status" value="2"/>
</dbReference>
<dbReference type="RefSeq" id="WP_208258646.1">
    <property type="nucleotide sequence ID" value="NZ_JAGEOJ010000011.1"/>
</dbReference>
<dbReference type="EMBL" id="JAGEOJ010000011">
    <property type="protein sequence ID" value="MBO2450763.1"/>
    <property type="molecule type" value="Genomic_DNA"/>
</dbReference>
<dbReference type="Gene3D" id="2.60.40.1170">
    <property type="entry name" value="Mu homology domain, subdomain B"/>
    <property type="match status" value="1"/>
</dbReference>
<feature type="region of interest" description="Disordered" evidence="1">
    <location>
        <begin position="246"/>
        <end position="306"/>
    </location>
</feature>
<name>A0A939PEC6_9ACTN</name>
<dbReference type="Gene3D" id="2.60.40.3080">
    <property type="match status" value="1"/>
</dbReference>
<evidence type="ECO:0000313" key="3">
    <source>
        <dbReference type="EMBL" id="MBO2450763.1"/>
    </source>
</evidence>
<feature type="domain" description="DUF11" evidence="2">
    <location>
        <begin position="163"/>
        <end position="279"/>
    </location>
</feature>